<evidence type="ECO:0000313" key="4">
    <source>
        <dbReference type="Proteomes" id="UP000014680"/>
    </source>
</evidence>
<dbReference type="PANTHER" id="PTHR45808:SF2">
    <property type="entry name" value="RHO GTPASE-ACTIVATING PROTEIN 68F"/>
    <property type="match status" value="1"/>
</dbReference>
<sequence>MTTESTHRKSSSLESPDNADKLITILSDQTPTQLRNELIEIVPPEDHHKEVQVDQNTKTLISFLEKTKRPSQRMTTTLEAVIKARHHNAMTKYNTKYGKKSEIMQSCRRTFEGELATQNAKITLETLLESKKMLEEKISMMNSYFAEMNEKKLQRMYDIVVSYITQEGLTDTVEYSFENSKYKTKKVILRSNFLVVCSSSGKSKDVFYLYNPVVEKESDCSLRINQTTKIKFQSNEVREKWVSALRNLTIWVESIPRTVINQEGGITGLDKVDITFNATKSRPSLNSKNSVVSSSMMSIPSSPPIQKKEPVEIKKSSDIKKHTKTLSLFARKDKDEKKDDKKDEKGQKKEDKSDKSKDEKKSEKDEKTRVNFFGIKLEKYGEEHNTNNIPLPIKALIDYLKIHAANVEGIFRICGNQDTVQNIKERLQCLETDFFDDIDIYSLGSVLKQYIREIPGQVLPTEIDKEFLELLKQKNNMTDEEMMEKYKLVFKKLPKIIAEFVEELTELFFLISQHAETNKMSVTNIFICLGPALRGCPFCFNYATANHKTVFAK</sequence>
<dbReference type="PROSITE" id="PS50238">
    <property type="entry name" value="RHOGAP"/>
    <property type="match status" value="1"/>
</dbReference>
<feature type="region of interest" description="Disordered" evidence="1">
    <location>
        <begin position="283"/>
        <end position="363"/>
    </location>
</feature>
<evidence type="ECO:0000313" key="3">
    <source>
        <dbReference type="EMBL" id="ELP83699.1"/>
    </source>
</evidence>
<dbReference type="AlphaFoldDB" id="A0A0A1TUJ2"/>
<dbReference type="VEuPathDB" id="AmoebaDB:EIN_468330"/>
<dbReference type="SMART" id="SM00324">
    <property type="entry name" value="RhoGAP"/>
    <property type="match status" value="1"/>
</dbReference>
<dbReference type="InterPro" id="IPR000198">
    <property type="entry name" value="RhoGAP_dom"/>
</dbReference>
<name>A0A0A1TUJ2_ENTIV</name>
<dbReference type="GO" id="GO:0007264">
    <property type="term" value="P:small GTPase-mediated signal transduction"/>
    <property type="evidence" value="ECO:0007669"/>
    <property type="project" value="TreeGrafter"/>
</dbReference>
<feature type="domain" description="Rho-GAP" evidence="2">
    <location>
        <begin position="375"/>
        <end position="553"/>
    </location>
</feature>
<dbReference type="CDD" id="cd00159">
    <property type="entry name" value="RhoGAP"/>
    <property type="match status" value="1"/>
</dbReference>
<dbReference type="EMBL" id="KB207240">
    <property type="protein sequence ID" value="ELP83699.1"/>
    <property type="molecule type" value="Genomic_DNA"/>
</dbReference>
<dbReference type="KEGG" id="eiv:EIN_468330"/>
<dbReference type="Pfam" id="PF00620">
    <property type="entry name" value="RhoGAP"/>
    <property type="match status" value="1"/>
</dbReference>
<dbReference type="PANTHER" id="PTHR45808">
    <property type="entry name" value="RHO GTPASE-ACTIVATING PROTEIN 68F"/>
    <property type="match status" value="1"/>
</dbReference>
<feature type="compositionally biased region" description="Basic and acidic residues" evidence="1">
    <location>
        <begin position="330"/>
        <end position="363"/>
    </location>
</feature>
<protein>
    <recommendedName>
        <fullName evidence="2">Rho-GAP domain-containing protein</fullName>
    </recommendedName>
</protein>
<reference evidence="3 4" key="1">
    <citation type="submission" date="2012-10" db="EMBL/GenBank/DDBJ databases">
        <authorList>
            <person name="Zafar N."/>
            <person name="Inman J."/>
            <person name="Hall N."/>
            <person name="Lorenzi H."/>
            <person name="Caler E."/>
        </authorList>
    </citation>
    <scope>NUCLEOTIDE SEQUENCE [LARGE SCALE GENOMIC DNA]</scope>
    <source>
        <strain evidence="3 4">IP1</strain>
    </source>
</reference>
<dbReference type="InterPro" id="IPR008936">
    <property type="entry name" value="Rho_GTPase_activation_prot"/>
</dbReference>
<dbReference type="SUPFAM" id="SSF48350">
    <property type="entry name" value="GTPase activation domain, GAP"/>
    <property type="match status" value="1"/>
</dbReference>
<organism evidence="3 4">
    <name type="scientific">Entamoeba invadens IP1</name>
    <dbReference type="NCBI Taxonomy" id="370355"/>
    <lineage>
        <taxon>Eukaryota</taxon>
        <taxon>Amoebozoa</taxon>
        <taxon>Evosea</taxon>
        <taxon>Archamoebae</taxon>
        <taxon>Mastigamoebida</taxon>
        <taxon>Entamoebidae</taxon>
        <taxon>Entamoeba</taxon>
    </lineage>
</organism>
<keyword evidence="4" id="KW-1185">Reference proteome</keyword>
<feature type="compositionally biased region" description="Basic and acidic residues" evidence="1">
    <location>
        <begin position="306"/>
        <end position="320"/>
    </location>
</feature>
<dbReference type="RefSeq" id="XP_004183045.1">
    <property type="nucleotide sequence ID" value="XM_004182997.1"/>
</dbReference>
<evidence type="ECO:0000259" key="2">
    <source>
        <dbReference type="PROSITE" id="PS50238"/>
    </source>
</evidence>
<proteinExistence type="predicted"/>
<gene>
    <name evidence="3" type="ORF">EIN_468330</name>
</gene>
<dbReference type="GO" id="GO:0005096">
    <property type="term" value="F:GTPase activator activity"/>
    <property type="evidence" value="ECO:0007669"/>
    <property type="project" value="TreeGrafter"/>
</dbReference>
<accession>A0A0A1TUJ2</accession>
<dbReference type="Proteomes" id="UP000014680">
    <property type="component" value="Unassembled WGS sequence"/>
</dbReference>
<dbReference type="Gene3D" id="1.10.555.10">
    <property type="entry name" value="Rho GTPase activation protein"/>
    <property type="match status" value="1"/>
</dbReference>
<feature type="compositionally biased region" description="Low complexity" evidence="1">
    <location>
        <begin position="283"/>
        <end position="300"/>
    </location>
</feature>
<dbReference type="GeneID" id="14882685"/>
<evidence type="ECO:0000256" key="1">
    <source>
        <dbReference type="SAM" id="MobiDB-lite"/>
    </source>
</evidence>
<dbReference type="OrthoDB" id="29131at2759"/>
<dbReference type="OMA" id="KAYESHR"/>
<dbReference type="GO" id="GO:0005737">
    <property type="term" value="C:cytoplasm"/>
    <property type="evidence" value="ECO:0007669"/>
    <property type="project" value="TreeGrafter"/>
</dbReference>